<dbReference type="AlphaFoldDB" id="A0A1W1HKB5"/>
<dbReference type="InterPro" id="IPR012507">
    <property type="entry name" value="YibE_F"/>
</dbReference>
<feature type="transmembrane region" description="Helical" evidence="2">
    <location>
        <begin position="27"/>
        <end position="48"/>
    </location>
</feature>
<proteinExistence type="predicted"/>
<keyword evidence="2" id="KW-0472">Membrane</keyword>
<evidence type="ECO:0000313" key="4">
    <source>
        <dbReference type="Proteomes" id="UP000191931"/>
    </source>
</evidence>
<feature type="region of interest" description="Disordered" evidence="1">
    <location>
        <begin position="52"/>
        <end position="74"/>
    </location>
</feature>
<dbReference type="Pfam" id="PF07907">
    <property type="entry name" value="YibE_F"/>
    <property type="match status" value="1"/>
</dbReference>
<keyword evidence="2" id="KW-0812">Transmembrane</keyword>
<sequence length="74" mass="8069">MAFMAQSIPLSNSFNLIYVSSEIVKTLIGSFGLVMVAPFTAIVGGFIFTRSGKVRGSQNDNKDSEGFLVHPNWK</sequence>
<evidence type="ECO:0000313" key="3">
    <source>
        <dbReference type="EMBL" id="SLM32903.1"/>
    </source>
</evidence>
<protein>
    <recommendedName>
        <fullName evidence="5">YibE/F family protein</fullName>
    </recommendedName>
</protein>
<dbReference type="Proteomes" id="UP000191931">
    <property type="component" value="Unassembled WGS sequence"/>
</dbReference>
<name>A0A1W1HKB5_9BACT</name>
<reference evidence="3 4" key="1">
    <citation type="submission" date="2017-03" db="EMBL/GenBank/DDBJ databases">
        <authorList>
            <person name="Afonso C.L."/>
            <person name="Miller P.J."/>
            <person name="Scott M.A."/>
            <person name="Spackman E."/>
            <person name="Goraichik I."/>
            <person name="Dimitrov K.M."/>
            <person name="Suarez D.L."/>
            <person name="Swayne D.E."/>
        </authorList>
    </citation>
    <scope>NUCLEOTIDE SEQUENCE [LARGE SCALE GENOMIC DNA]</scope>
    <source>
        <strain evidence="3">PRJEB14757</strain>
    </source>
</reference>
<organism evidence="3 4">
    <name type="scientific">Desulfamplus magnetovallimortis</name>
    <dbReference type="NCBI Taxonomy" id="1246637"/>
    <lineage>
        <taxon>Bacteria</taxon>
        <taxon>Pseudomonadati</taxon>
        <taxon>Thermodesulfobacteriota</taxon>
        <taxon>Desulfobacteria</taxon>
        <taxon>Desulfobacterales</taxon>
        <taxon>Desulfobacteraceae</taxon>
        <taxon>Desulfamplus</taxon>
    </lineage>
</organism>
<dbReference type="EMBL" id="FWEV01000327">
    <property type="protein sequence ID" value="SLM32903.1"/>
    <property type="molecule type" value="Genomic_DNA"/>
</dbReference>
<keyword evidence="2" id="KW-1133">Transmembrane helix</keyword>
<keyword evidence="4" id="KW-1185">Reference proteome</keyword>
<evidence type="ECO:0008006" key="5">
    <source>
        <dbReference type="Google" id="ProtNLM"/>
    </source>
</evidence>
<dbReference type="STRING" id="1246637.MTBBW1_810001"/>
<evidence type="ECO:0000256" key="1">
    <source>
        <dbReference type="SAM" id="MobiDB-lite"/>
    </source>
</evidence>
<accession>A0A1W1HKB5</accession>
<gene>
    <name evidence="3" type="ORF">MTBBW1_810001</name>
</gene>
<evidence type="ECO:0000256" key="2">
    <source>
        <dbReference type="SAM" id="Phobius"/>
    </source>
</evidence>